<evidence type="ECO:0000313" key="11">
    <source>
        <dbReference type="Proteomes" id="UP000075502"/>
    </source>
</evidence>
<name>A0A150T8W7_SORCE</name>
<evidence type="ECO:0000256" key="6">
    <source>
        <dbReference type="ARBA" id="ARBA00022592"/>
    </source>
</evidence>
<evidence type="ECO:0000256" key="2">
    <source>
        <dbReference type="ARBA" id="ARBA00008107"/>
    </source>
</evidence>
<gene>
    <name evidence="10" type="ORF">BE21_56980</name>
</gene>
<dbReference type="GO" id="GO:0006817">
    <property type="term" value="P:phosphate ion transport"/>
    <property type="evidence" value="ECO:0007669"/>
    <property type="project" value="UniProtKB-KW"/>
</dbReference>
<comment type="caution">
    <text evidence="10">The sequence shown here is derived from an EMBL/GenBank/DDBJ whole genome shotgun (WGS) entry which is preliminary data.</text>
</comment>
<dbReference type="InterPro" id="IPR038078">
    <property type="entry name" value="PhoU-like_sf"/>
</dbReference>
<keyword evidence="6 8" id="KW-0592">Phosphate transport</keyword>
<feature type="domain" description="PhoU" evidence="9">
    <location>
        <begin position="30"/>
        <end position="118"/>
    </location>
</feature>
<evidence type="ECO:0000256" key="5">
    <source>
        <dbReference type="ARBA" id="ARBA00022490"/>
    </source>
</evidence>
<dbReference type="PANTHER" id="PTHR42930">
    <property type="entry name" value="PHOSPHATE-SPECIFIC TRANSPORT SYSTEM ACCESSORY PROTEIN PHOU"/>
    <property type="match status" value="1"/>
</dbReference>
<dbReference type="FunFam" id="1.20.58.220:FF:000004">
    <property type="entry name" value="Phosphate-specific transport system accessory protein PhoU"/>
    <property type="match status" value="1"/>
</dbReference>
<evidence type="ECO:0000256" key="7">
    <source>
        <dbReference type="ARBA" id="ARBA00056181"/>
    </source>
</evidence>
<evidence type="ECO:0000256" key="8">
    <source>
        <dbReference type="PIRNR" id="PIRNR003107"/>
    </source>
</evidence>
<dbReference type="GO" id="GO:0045936">
    <property type="term" value="P:negative regulation of phosphate metabolic process"/>
    <property type="evidence" value="ECO:0007669"/>
    <property type="project" value="InterPro"/>
</dbReference>
<accession>A0A150T8W7</accession>
<evidence type="ECO:0000256" key="1">
    <source>
        <dbReference type="ARBA" id="ARBA00004496"/>
    </source>
</evidence>
<evidence type="ECO:0000256" key="4">
    <source>
        <dbReference type="ARBA" id="ARBA00022448"/>
    </source>
</evidence>
<sequence length="233" mass="25954">MAESRSDSVPQRSHIYRAFDRELAALKRHLREMGELVEAQIAEATRALVERDPAAAARVIEADRLVNARELAIDDECIKMIALRQPAGSDLRFIAASLKIVTDLERIGDLAVNMAERVEALCSAPRTRAAPALPRMSARAQRMLRDALEAFLTQDVAKAEGVLAADADVDRMLVDVFDELRGEARRQPGIVDQCVSMMFFAKHVERLADHATNLAEMVVFLVRGEDVRHATRR</sequence>
<evidence type="ECO:0000256" key="3">
    <source>
        <dbReference type="ARBA" id="ARBA00011738"/>
    </source>
</evidence>
<evidence type="ECO:0000313" key="10">
    <source>
        <dbReference type="EMBL" id="KYG00878.1"/>
    </source>
</evidence>
<comment type="similarity">
    <text evidence="2 8">Belongs to the PhoU family.</text>
</comment>
<dbReference type="GO" id="GO:0005737">
    <property type="term" value="C:cytoplasm"/>
    <property type="evidence" value="ECO:0007669"/>
    <property type="project" value="UniProtKB-SubCell"/>
</dbReference>
<reference evidence="10 11" key="1">
    <citation type="submission" date="2014-02" db="EMBL/GenBank/DDBJ databases">
        <title>The small core and large imbalanced accessory genome model reveals a collaborative survival strategy of Sorangium cellulosum strains in nature.</title>
        <authorList>
            <person name="Han K."/>
            <person name="Peng R."/>
            <person name="Blom J."/>
            <person name="Li Y.-Z."/>
        </authorList>
    </citation>
    <scope>NUCLEOTIDE SEQUENCE [LARGE SCALE GENOMIC DNA]</scope>
    <source>
        <strain evidence="10 11">So0007-03</strain>
    </source>
</reference>
<dbReference type="GO" id="GO:0030643">
    <property type="term" value="P:intracellular phosphate ion homeostasis"/>
    <property type="evidence" value="ECO:0007669"/>
    <property type="project" value="InterPro"/>
</dbReference>
<dbReference type="SUPFAM" id="SSF109755">
    <property type="entry name" value="PhoU-like"/>
    <property type="match status" value="1"/>
</dbReference>
<dbReference type="NCBIfam" id="TIGR02135">
    <property type="entry name" value="phoU_full"/>
    <property type="match status" value="1"/>
</dbReference>
<dbReference type="Pfam" id="PF01895">
    <property type="entry name" value="PhoU"/>
    <property type="match status" value="2"/>
</dbReference>
<dbReference type="InterPro" id="IPR028366">
    <property type="entry name" value="PhoU"/>
</dbReference>
<feature type="domain" description="PhoU" evidence="9">
    <location>
        <begin position="134"/>
        <end position="218"/>
    </location>
</feature>
<evidence type="ECO:0000259" key="9">
    <source>
        <dbReference type="Pfam" id="PF01895"/>
    </source>
</evidence>
<dbReference type="PANTHER" id="PTHR42930:SF3">
    <property type="entry name" value="PHOSPHATE-SPECIFIC TRANSPORT SYSTEM ACCESSORY PROTEIN PHOU"/>
    <property type="match status" value="1"/>
</dbReference>
<dbReference type="PIRSF" id="PIRSF003107">
    <property type="entry name" value="PhoU"/>
    <property type="match status" value="1"/>
</dbReference>
<dbReference type="Gene3D" id="1.20.58.220">
    <property type="entry name" value="Phosphate transport system protein phou homolog 2, domain 2"/>
    <property type="match status" value="2"/>
</dbReference>
<comment type="function">
    <text evidence="7 8">Plays a role in the regulation of phosphate uptake.</text>
</comment>
<organism evidence="10 11">
    <name type="scientific">Sorangium cellulosum</name>
    <name type="common">Polyangium cellulosum</name>
    <dbReference type="NCBI Taxonomy" id="56"/>
    <lineage>
        <taxon>Bacteria</taxon>
        <taxon>Pseudomonadati</taxon>
        <taxon>Myxococcota</taxon>
        <taxon>Polyangia</taxon>
        <taxon>Polyangiales</taxon>
        <taxon>Polyangiaceae</taxon>
        <taxon>Sorangium</taxon>
    </lineage>
</organism>
<dbReference type="AlphaFoldDB" id="A0A150T8W7"/>
<comment type="subunit">
    <text evidence="3 8">Homodimer.</text>
</comment>
<dbReference type="Proteomes" id="UP000075502">
    <property type="component" value="Unassembled WGS sequence"/>
</dbReference>
<proteinExistence type="inferred from homology"/>
<dbReference type="InterPro" id="IPR026022">
    <property type="entry name" value="PhoU_dom"/>
</dbReference>
<keyword evidence="5 8" id="KW-0963">Cytoplasm</keyword>
<dbReference type="EMBL" id="JEME01003362">
    <property type="protein sequence ID" value="KYG00878.1"/>
    <property type="molecule type" value="Genomic_DNA"/>
</dbReference>
<protein>
    <recommendedName>
        <fullName evidence="8">Phosphate-specific transport system accessory protein PhoU</fullName>
    </recommendedName>
</protein>
<comment type="subcellular location">
    <subcellularLocation>
        <location evidence="1 8">Cytoplasm</location>
    </subcellularLocation>
</comment>
<keyword evidence="4 8" id="KW-0813">Transport</keyword>